<protein>
    <submittedName>
        <fullName evidence="1">Uncharacterized protein</fullName>
    </submittedName>
</protein>
<accession>X1SPD3</accession>
<dbReference type="AlphaFoldDB" id="X1SPD3"/>
<comment type="caution">
    <text evidence="1">The sequence shown here is derived from an EMBL/GenBank/DDBJ whole genome shotgun (WGS) entry which is preliminary data.</text>
</comment>
<reference evidence="1" key="1">
    <citation type="journal article" date="2014" name="Front. Microbiol.">
        <title>High frequency of phylogenetically diverse reductive dehalogenase-homologous genes in deep subseafloor sedimentary metagenomes.</title>
        <authorList>
            <person name="Kawai M."/>
            <person name="Futagami T."/>
            <person name="Toyoda A."/>
            <person name="Takaki Y."/>
            <person name="Nishi S."/>
            <person name="Hori S."/>
            <person name="Arai W."/>
            <person name="Tsubouchi T."/>
            <person name="Morono Y."/>
            <person name="Uchiyama I."/>
            <person name="Ito T."/>
            <person name="Fujiyama A."/>
            <person name="Inagaki F."/>
            <person name="Takami H."/>
        </authorList>
    </citation>
    <scope>NUCLEOTIDE SEQUENCE</scope>
    <source>
        <strain evidence="1">Expedition CK06-06</strain>
    </source>
</reference>
<organism evidence="1">
    <name type="scientific">marine sediment metagenome</name>
    <dbReference type="NCBI Taxonomy" id="412755"/>
    <lineage>
        <taxon>unclassified sequences</taxon>
        <taxon>metagenomes</taxon>
        <taxon>ecological metagenomes</taxon>
    </lineage>
</organism>
<dbReference type="EMBL" id="BARV01045521">
    <property type="protein sequence ID" value="GAI69679.1"/>
    <property type="molecule type" value="Genomic_DNA"/>
</dbReference>
<name>X1SPD3_9ZZZZ</name>
<sequence>GNELTKRGAAGEVLPMTGKVLMGPTSIGTITIQDGIYKFVRNIFRIHGYRSP</sequence>
<proteinExistence type="predicted"/>
<feature type="non-terminal residue" evidence="1">
    <location>
        <position position="1"/>
    </location>
</feature>
<feature type="non-terminal residue" evidence="1">
    <location>
        <position position="52"/>
    </location>
</feature>
<gene>
    <name evidence="1" type="ORF">S06H3_66626</name>
</gene>
<evidence type="ECO:0000313" key="1">
    <source>
        <dbReference type="EMBL" id="GAI69679.1"/>
    </source>
</evidence>